<evidence type="ECO:0000256" key="1">
    <source>
        <dbReference type="SAM" id="MobiDB-lite"/>
    </source>
</evidence>
<proteinExistence type="predicted"/>
<dbReference type="InterPro" id="IPR039422">
    <property type="entry name" value="MarR/SlyA-like"/>
</dbReference>
<organism evidence="3 4">
    <name type="scientific">Arthrobacter nitrophenolicus</name>
    <dbReference type="NCBI Taxonomy" id="683150"/>
    <lineage>
        <taxon>Bacteria</taxon>
        <taxon>Bacillati</taxon>
        <taxon>Actinomycetota</taxon>
        <taxon>Actinomycetes</taxon>
        <taxon>Micrococcales</taxon>
        <taxon>Micrococcaceae</taxon>
        <taxon>Arthrobacter</taxon>
    </lineage>
</organism>
<feature type="region of interest" description="Disordered" evidence="1">
    <location>
        <begin position="144"/>
        <end position="165"/>
    </location>
</feature>
<dbReference type="Proteomes" id="UP000294621">
    <property type="component" value="Unassembled WGS sequence"/>
</dbReference>
<dbReference type="Gene3D" id="1.10.10.10">
    <property type="entry name" value="Winged helix-like DNA-binding domain superfamily/Winged helix DNA-binding domain"/>
    <property type="match status" value="1"/>
</dbReference>
<evidence type="ECO:0000313" key="4">
    <source>
        <dbReference type="Proteomes" id="UP000294621"/>
    </source>
</evidence>
<dbReference type="PROSITE" id="PS50995">
    <property type="entry name" value="HTH_MARR_2"/>
    <property type="match status" value="1"/>
</dbReference>
<dbReference type="PANTHER" id="PTHR33164">
    <property type="entry name" value="TRANSCRIPTIONAL REGULATOR, MARR FAMILY"/>
    <property type="match status" value="1"/>
</dbReference>
<comment type="caution">
    <text evidence="3">The sequence shown here is derived from an EMBL/GenBank/DDBJ whole genome shotgun (WGS) entry which is preliminary data.</text>
</comment>
<dbReference type="InterPro" id="IPR000835">
    <property type="entry name" value="HTH_MarR-typ"/>
</dbReference>
<protein>
    <submittedName>
        <fullName evidence="3">MarR family transcriptional regulator</fullName>
    </submittedName>
</protein>
<dbReference type="RefSeq" id="WP_133350616.1">
    <property type="nucleotide sequence ID" value="NZ_SMZQ01000009.1"/>
</dbReference>
<dbReference type="AlphaFoldDB" id="A0A4R5XSW1"/>
<dbReference type="OrthoDB" id="9804055at2"/>
<feature type="domain" description="HTH marR-type" evidence="2">
    <location>
        <begin position="1"/>
        <end position="138"/>
    </location>
</feature>
<dbReference type="PRINTS" id="PR00598">
    <property type="entry name" value="HTHMARR"/>
</dbReference>
<dbReference type="Pfam" id="PF01047">
    <property type="entry name" value="MarR"/>
    <property type="match status" value="1"/>
</dbReference>
<dbReference type="EMBL" id="SMZQ01000009">
    <property type="protein sequence ID" value="TDL33966.1"/>
    <property type="molecule type" value="Genomic_DNA"/>
</dbReference>
<name>A0A4R5XSW1_9MICC</name>
<evidence type="ECO:0000313" key="3">
    <source>
        <dbReference type="EMBL" id="TDL33966.1"/>
    </source>
</evidence>
<dbReference type="InterPro" id="IPR036388">
    <property type="entry name" value="WH-like_DNA-bd_sf"/>
</dbReference>
<dbReference type="GO" id="GO:0006950">
    <property type="term" value="P:response to stress"/>
    <property type="evidence" value="ECO:0007669"/>
    <property type="project" value="TreeGrafter"/>
</dbReference>
<sequence>MTSPLREYFDILILHEKELWNRVERRTSAEGSVSLARFEILTAISTTPACRIQDVADQLKISVGATSRLTDRVEADGLVTRSPHPRDGRSSQVDLTDLGRVALNRTGPAIDEALNELLGKMDEHELVVLTAFLKRAHQILNASSMPGAETRARHTDQGTLGSPAR</sequence>
<dbReference type="PANTHER" id="PTHR33164:SF43">
    <property type="entry name" value="HTH-TYPE TRANSCRIPTIONAL REPRESSOR YETL"/>
    <property type="match status" value="1"/>
</dbReference>
<dbReference type="SUPFAM" id="SSF46785">
    <property type="entry name" value="Winged helix' DNA-binding domain"/>
    <property type="match status" value="1"/>
</dbReference>
<gene>
    <name evidence="3" type="ORF">E2R57_15740</name>
</gene>
<dbReference type="InterPro" id="IPR036390">
    <property type="entry name" value="WH_DNA-bd_sf"/>
</dbReference>
<dbReference type="SMART" id="SM00347">
    <property type="entry name" value="HTH_MARR"/>
    <property type="match status" value="1"/>
</dbReference>
<evidence type="ECO:0000259" key="2">
    <source>
        <dbReference type="PROSITE" id="PS50995"/>
    </source>
</evidence>
<reference evidence="3 4" key="1">
    <citation type="submission" date="2019-03" db="EMBL/GenBank/DDBJ databases">
        <title>Genome Sequencing and Assembly of Various Microbes Isolated from Partially Reclaimed Soil and Acid Mine Drainage (AMD) Site.</title>
        <authorList>
            <person name="Steinbock B."/>
            <person name="Bechtold R."/>
            <person name="Sevigny J.L."/>
            <person name="Thomas D."/>
            <person name="Cuthill L.R."/>
            <person name="Aveiro Johannsen E.J."/>
            <person name="Thomas K."/>
            <person name="Ghosh A."/>
        </authorList>
    </citation>
    <scope>NUCLEOTIDE SEQUENCE [LARGE SCALE GENOMIC DNA]</scope>
    <source>
        <strain evidence="3 4">S-A1</strain>
    </source>
</reference>
<dbReference type="GO" id="GO:0003700">
    <property type="term" value="F:DNA-binding transcription factor activity"/>
    <property type="evidence" value="ECO:0007669"/>
    <property type="project" value="InterPro"/>
</dbReference>
<accession>A0A4R5XSW1</accession>